<dbReference type="GO" id="GO:0003677">
    <property type="term" value="F:DNA binding"/>
    <property type="evidence" value="ECO:0007669"/>
    <property type="project" value="UniProtKB-KW"/>
</dbReference>
<feature type="region of interest" description="Disordered" evidence="5">
    <location>
        <begin position="146"/>
        <end position="181"/>
    </location>
</feature>
<keyword evidence="8" id="KW-1185">Reference proteome</keyword>
<evidence type="ECO:0000256" key="4">
    <source>
        <dbReference type="ARBA" id="ARBA00023172"/>
    </source>
</evidence>
<reference evidence="7 8" key="1">
    <citation type="submission" date="2016-10" db="EMBL/GenBank/DDBJ databases">
        <authorList>
            <person name="de Groot N.N."/>
        </authorList>
    </citation>
    <scope>NUCLEOTIDE SEQUENCE [LARGE SCALE GENOMIC DNA]</scope>
    <source>
        <strain evidence="7 8">DSM 2698</strain>
    </source>
</reference>
<dbReference type="Proteomes" id="UP000199347">
    <property type="component" value="Unassembled WGS sequence"/>
</dbReference>
<keyword evidence="2" id="KW-0229">DNA integration</keyword>
<evidence type="ECO:0000256" key="1">
    <source>
        <dbReference type="ARBA" id="ARBA00008857"/>
    </source>
</evidence>
<evidence type="ECO:0000256" key="5">
    <source>
        <dbReference type="SAM" id="MobiDB-lite"/>
    </source>
</evidence>
<dbReference type="Gene3D" id="1.10.443.10">
    <property type="entry name" value="Intergrase catalytic core"/>
    <property type="match status" value="1"/>
</dbReference>
<feature type="compositionally biased region" description="Basic and acidic residues" evidence="5">
    <location>
        <begin position="146"/>
        <end position="157"/>
    </location>
</feature>
<evidence type="ECO:0000256" key="2">
    <source>
        <dbReference type="ARBA" id="ARBA00022908"/>
    </source>
</evidence>
<feature type="region of interest" description="Disordered" evidence="5">
    <location>
        <begin position="507"/>
        <end position="529"/>
    </location>
</feature>
<dbReference type="InterPro" id="IPR046668">
    <property type="entry name" value="DUF6538"/>
</dbReference>
<dbReference type="GO" id="GO:0006310">
    <property type="term" value="P:DNA recombination"/>
    <property type="evidence" value="ECO:0007669"/>
    <property type="project" value="UniProtKB-KW"/>
</dbReference>
<evidence type="ECO:0000256" key="3">
    <source>
        <dbReference type="ARBA" id="ARBA00023125"/>
    </source>
</evidence>
<comment type="similarity">
    <text evidence="1">Belongs to the 'phage' integrase family.</text>
</comment>
<dbReference type="PANTHER" id="PTHR30349:SF41">
    <property type="entry name" value="INTEGRASE_RECOMBINASE PROTEIN MJ0367-RELATED"/>
    <property type="match status" value="1"/>
</dbReference>
<dbReference type="InterPro" id="IPR011010">
    <property type="entry name" value="DNA_brk_join_enz"/>
</dbReference>
<gene>
    <name evidence="7" type="ORF">SAMN03080610_03144</name>
</gene>
<keyword evidence="3" id="KW-0238">DNA-binding</keyword>
<name>A0A1G5P2U5_AFIMA</name>
<sequence>MGRTSYLLRRGGRYYLQVRAAKCAAPLLGKTLLRTSLQTSDFRTARRRLHQCLPWVFSMNDSINYGDLFARNLREIRNYLSQSVLDEDALFARHAFEEMLKNLNRRAEAQGAHPAVVAPDYFMLFQQFVQQNVRAESTLRERGLAEAYERGRTDARGDTPPPPMKRDEVSPAPSAASSSSLRRVRISEALEMFLEHSRETKGDDRARSHVGLIVQFLIDTLGDPILADVSLDELKEIDRMLPDIPNRKGLPPAAKKSLATRYAYARERGWKGLERLTEARLRNGYHASLSQFFGWAISANVFPKPKPIFHCVSKENLASLPRDAFEDDELLKIVRMPLFTGCYSETWIWTPGDYFIQNHLYWGYLILFLSGMRPGEVGQLRVSDIVKRGDHYYFDLRPFDPRKGRVPLKEARRFKTESSARVIPIHPLLIELGLMDRVADLARVGSVRLFPEWAPYQKKTGEVRWGQPITKSWQYLKGRLDLGRADVTLYSTRHWMAEALDETNTPSRTRNRIMGHTDKNDMPGRYGRKSRLGTKQTELVTSAADDLIKKMGPILLAPKQRADKGELTKLKPWLKKANWAKLPPNAK</sequence>
<dbReference type="STRING" id="1120955.SAMN03080610_03144"/>
<dbReference type="AlphaFoldDB" id="A0A1G5P2U5"/>
<dbReference type="GO" id="GO:0015074">
    <property type="term" value="P:DNA integration"/>
    <property type="evidence" value="ECO:0007669"/>
    <property type="project" value="UniProtKB-KW"/>
</dbReference>
<dbReference type="InterPro" id="IPR013762">
    <property type="entry name" value="Integrase-like_cat_sf"/>
</dbReference>
<feature type="domain" description="DUF6538" evidence="6">
    <location>
        <begin position="6"/>
        <end position="51"/>
    </location>
</feature>
<protein>
    <recommendedName>
        <fullName evidence="6">DUF6538 domain-containing protein</fullName>
    </recommendedName>
</protein>
<evidence type="ECO:0000313" key="7">
    <source>
        <dbReference type="EMBL" id="SCZ43875.1"/>
    </source>
</evidence>
<evidence type="ECO:0000259" key="6">
    <source>
        <dbReference type="Pfam" id="PF20172"/>
    </source>
</evidence>
<feature type="compositionally biased region" description="Low complexity" evidence="5">
    <location>
        <begin position="170"/>
        <end position="180"/>
    </location>
</feature>
<dbReference type="CDD" id="cd01184">
    <property type="entry name" value="INT_C_like_1"/>
    <property type="match status" value="1"/>
</dbReference>
<dbReference type="InterPro" id="IPR050090">
    <property type="entry name" value="Tyrosine_recombinase_XerCD"/>
</dbReference>
<organism evidence="7 8">
    <name type="scientific">Afifella marina DSM 2698</name>
    <dbReference type="NCBI Taxonomy" id="1120955"/>
    <lineage>
        <taxon>Bacteria</taxon>
        <taxon>Pseudomonadati</taxon>
        <taxon>Pseudomonadota</taxon>
        <taxon>Alphaproteobacteria</taxon>
        <taxon>Hyphomicrobiales</taxon>
        <taxon>Afifellaceae</taxon>
        <taxon>Afifella</taxon>
    </lineage>
</organism>
<dbReference type="PANTHER" id="PTHR30349">
    <property type="entry name" value="PHAGE INTEGRASE-RELATED"/>
    <property type="match status" value="1"/>
</dbReference>
<accession>A0A1G5P2U5</accession>
<proteinExistence type="inferred from homology"/>
<dbReference type="EMBL" id="FMVW01000008">
    <property type="protein sequence ID" value="SCZ43875.1"/>
    <property type="molecule type" value="Genomic_DNA"/>
</dbReference>
<keyword evidence="4" id="KW-0233">DNA recombination</keyword>
<dbReference type="SUPFAM" id="SSF56349">
    <property type="entry name" value="DNA breaking-rejoining enzymes"/>
    <property type="match status" value="1"/>
</dbReference>
<dbReference type="Pfam" id="PF20172">
    <property type="entry name" value="DUF6538"/>
    <property type="match status" value="1"/>
</dbReference>
<evidence type="ECO:0000313" key="8">
    <source>
        <dbReference type="Proteomes" id="UP000199347"/>
    </source>
</evidence>